<feature type="domain" description="MaoC-like" evidence="3">
    <location>
        <begin position="295"/>
        <end position="381"/>
    </location>
</feature>
<protein>
    <submittedName>
        <fullName evidence="4">Thioesterase/thiol ester dehydrase-isomerase</fullName>
    </submittedName>
</protein>
<dbReference type="InterPro" id="IPR002539">
    <property type="entry name" value="MaoC-like_dom"/>
</dbReference>
<keyword evidence="2" id="KW-1133">Transmembrane helix</keyword>
<organism evidence="4 5">
    <name type="scientific">Aulographum hederae CBS 113979</name>
    <dbReference type="NCBI Taxonomy" id="1176131"/>
    <lineage>
        <taxon>Eukaryota</taxon>
        <taxon>Fungi</taxon>
        <taxon>Dikarya</taxon>
        <taxon>Ascomycota</taxon>
        <taxon>Pezizomycotina</taxon>
        <taxon>Dothideomycetes</taxon>
        <taxon>Pleosporomycetidae</taxon>
        <taxon>Aulographales</taxon>
        <taxon>Aulographaceae</taxon>
    </lineage>
</organism>
<dbReference type="SUPFAM" id="SSF54637">
    <property type="entry name" value="Thioesterase/thiol ester dehydrase-isomerase"/>
    <property type="match status" value="1"/>
</dbReference>
<dbReference type="EMBL" id="ML977139">
    <property type="protein sequence ID" value="KAF1991355.1"/>
    <property type="molecule type" value="Genomic_DNA"/>
</dbReference>
<keyword evidence="2" id="KW-0812">Transmembrane</keyword>
<dbReference type="AlphaFoldDB" id="A0A6G1HDW4"/>
<proteinExistence type="predicted"/>
<keyword evidence="2" id="KW-0472">Membrane</keyword>
<feature type="compositionally biased region" description="Basic and acidic residues" evidence="1">
    <location>
        <begin position="260"/>
        <end position="278"/>
    </location>
</feature>
<dbReference type="Pfam" id="PF01575">
    <property type="entry name" value="MaoC_dehydratas"/>
    <property type="match status" value="1"/>
</dbReference>
<evidence type="ECO:0000256" key="1">
    <source>
        <dbReference type="SAM" id="MobiDB-lite"/>
    </source>
</evidence>
<dbReference type="PANTHER" id="PTHR43841:SF1">
    <property type="entry name" value="3-HYDROXYACYL-THIOESTER DEHYDRATASE X"/>
    <property type="match status" value="1"/>
</dbReference>
<accession>A0A6G1HDW4</accession>
<evidence type="ECO:0000313" key="4">
    <source>
        <dbReference type="EMBL" id="KAF1991355.1"/>
    </source>
</evidence>
<dbReference type="InterPro" id="IPR029069">
    <property type="entry name" value="HotDog_dom_sf"/>
</dbReference>
<keyword evidence="4" id="KW-0413">Isomerase</keyword>
<evidence type="ECO:0000256" key="2">
    <source>
        <dbReference type="SAM" id="Phobius"/>
    </source>
</evidence>
<feature type="transmembrane region" description="Helical" evidence="2">
    <location>
        <begin position="40"/>
        <end position="59"/>
    </location>
</feature>
<keyword evidence="5" id="KW-1185">Reference proteome</keyword>
<dbReference type="Proteomes" id="UP000800041">
    <property type="component" value="Unassembled WGS sequence"/>
</dbReference>
<reference evidence="4" key="1">
    <citation type="journal article" date="2020" name="Stud. Mycol.">
        <title>101 Dothideomycetes genomes: a test case for predicting lifestyles and emergence of pathogens.</title>
        <authorList>
            <person name="Haridas S."/>
            <person name="Albert R."/>
            <person name="Binder M."/>
            <person name="Bloem J."/>
            <person name="Labutti K."/>
            <person name="Salamov A."/>
            <person name="Andreopoulos B."/>
            <person name="Baker S."/>
            <person name="Barry K."/>
            <person name="Bills G."/>
            <person name="Bluhm B."/>
            <person name="Cannon C."/>
            <person name="Castanera R."/>
            <person name="Culley D."/>
            <person name="Daum C."/>
            <person name="Ezra D."/>
            <person name="Gonzalez J."/>
            <person name="Henrissat B."/>
            <person name="Kuo A."/>
            <person name="Liang C."/>
            <person name="Lipzen A."/>
            <person name="Lutzoni F."/>
            <person name="Magnuson J."/>
            <person name="Mondo S."/>
            <person name="Nolan M."/>
            <person name="Ohm R."/>
            <person name="Pangilinan J."/>
            <person name="Park H.-J."/>
            <person name="Ramirez L."/>
            <person name="Alfaro M."/>
            <person name="Sun H."/>
            <person name="Tritt A."/>
            <person name="Yoshinaga Y."/>
            <person name="Zwiers L.-H."/>
            <person name="Turgeon B."/>
            <person name="Goodwin S."/>
            <person name="Spatafora J."/>
            <person name="Crous P."/>
            <person name="Grigoriev I."/>
        </authorList>
    </citation>
    <scope>NUCLEOTIDE SEQUENCE</scope>
    <source>
        <strain evidence="4">CBS 113979</strain>
    </source>
</reference>
<dbReference type="GO" id="GO:0016853">
    <property type="term" value="F:isomerase activity"/>
    <property type="evidence" value="ECO:0007669"/>
    <property type="project" value="UniProtKB-KW"/>
</dbReference>
<evidence type="ECO:0000259" key="3">
    <source>
        <dbReference type="Pfam" id="PF01575"/>
    </source>
</evidence>
<dbReference type="CDD" id="cd03441">
    <property type="entry name" value="R_hydratase_like"/>
    <property type="match status" value="1"/>
</dbReference>
<gene>
    <name evidence="4" type="ORF">K402DRAFT_388769</name>
</gene>
<dbReference type="Gene3D" id="3.10.129.10">
    <property type="entry name" value="Hotdog Thioesterase"/>
    <property type="match status" value="1"/>
</dbReference>
<name>A0A6G1HDW4_9PEZI</name>
<evidence type="ECO:0000313" key="5">
    <source>
        <dbReference type="Proteomes" id="UP000800041"/>
    </source>
</evidence>
<dbReference type="PANTHER" id="PTHR43841">
    <property type="entry name" value="3-HYDROXYACYL-THIOESTER DEHYDRATASE HTDX-RELATED"/>
    <property type="match status" value="1"/>
</dbReference>
<sequence length="402" mass="43468">MKPSLVLTLITLAAYIRFGGLIHALKLSGAHSSLAAAPKYLSLPDVGLVIFFFLVRGVWVKVLAVLGYGGGGGGGGEAGGNDKSKDEIKNEDALATSSDETKPPNPETEIPSPNISLSSPLNLTSHDLELYLSSLLGPSFHHRKLPWSPHHTLLFLTATSSPTLLLLLAKRGCPINPLGAVNVRNRFELLRSDLCEVGERGMRGGGGMRARARVVRGGRVRRGVEWVCEVGVWVPEEGEGGREVEVFRQEVTLLEFGKGTGEKSESKKASATESKAEAESTEEPQEGKADPFPIFMDKNDPSSWAAICKDYNPIHMSNFVAKMFGFPGKIAHGNHVVARAVEALGGEALEGGKGLWMEVEFRRPVVLPAKLEVEVEEVGRRFSVVREGGERKVCVEGRWGEL</sequence>
<feature type="region of interest" description="Disordered" evidence="1">
    <location>
        <begin position="258"/>
        <end position="293"/>
    </location>
</feature>
<dbReference type="OrthoDB" id="533830at2759"/>
<feature type="region of interest" description="Disordered" evidence="1">
    <location>
        <begin position="93"/>
        <end position="116"/>
    </location>
</feature>